<dbReference type="CDD" id="cd00093">
    <property type="entry name" value="HTH_XRE"/>
    <property type="match status" value="1"/>
</dbReference>
<dbReference type="AlphaFoldDB" id="E2ZNR2"/>
<dbReference type="HOGENOM" id="CLU_120879_0_0_9"/>
<dbReference type="eggNOG" id="COG2963">
    <property type="taxonomic scope" value="Bacteria"/>
</dbReference>
<reference evidence="1 2" key="1">
    <citation type="submission" date="2010-08" db="EMBL/GenBank/DDBJ databases">
        <authorList>
            <person name="Weinstock G."/>
            <person name="Sodergren E."/>
            <person name="Clifton S."/>
            <person name="Fulton L."/>
            <person name="Fulton B."/>
            <person name="Courtney L."/>
            <person name="Fronick C."/>
            <person name="Harrison M."/>
            <person name="Strong C."/>
            <person name="Farmer C."/>
            <person name="Delahaunty K."/>
            <person name="Markovic C."/>
            <person name="Hall O."/>
            <person name="Minx P."/>
            <person name="Tomlinson C."/>
            <person name="Mitreva M."/>
            <person name="Hou S."/>
            <person name="Chen J."/>
            <person name="Wollam A."/>
            <person name="Pepin K.H."/>
            <person name="Johnson M."/>
            <person name="Bhonagiri V."/>
            <person name="Zhang X."/>
            <person name="Suruliraj S."/>
            <person name="Warren W."/>
            <person name="Chinwalla A."/>
            <person name="Mardis E.R."/>
            <person name="Wilson R.K."/>
        </authorList>
    </citation>
    <scope>NUCLEOTIDE SEQUENCE [LARGE SCALE GENOMIC DNA]</scope>
    <source>
        <strain evidence="1 2">KLE1255</strain>
    </source>
</reference>
<dbReference type="OrthoDB" id="5868871at2"/>
<dbReference type="InterPro" id="IPR001387">
    <property type="entry name" value="Cro/C1-type_HTH"/>
</dbReference>
<protein>
    <submittedName>
        <fullName evidence="1">Uncharacterized protein</fullName>
    </submittedName>
</protein>
<comment type="caution">
    <text evidence="1">The sequence shown here is derived from an EMBL/GenBank/DDBJ whole genome shotgun (WGS) entry which is preliminary data.</text>
</comment>
<proteinExistence type="predicted"/>
<evidence type="ECO:0000313" key="2">
    <source>
        <dbReference type="Proteomes" id="UP000006028"/>
    </source>
</evidence>
<dbReference type="EMBL" id="AECU01000248">
    <property type="protein sequence ID" value="EFQ05155.1"/>
    <property type="molecule type" value="Genomic_DNA"/>
</dbReference>
<evidence type="ECO:0000313" key="1">
    <source>
        <dbReference type="EMBL" id="EFQ05155.1"/>
    </source>
</evidence>
<gene>
    <name evidence="1" type="ORF">HMPREF9436_03342</name>
</gene>
<accession>E2ZNR2</accession>
<dbReference type="STRING" id="748224.HMPREF9436_03342"/>
<dbReference type="Gene3D" id="1.10.10.60">
    <property type="entry name" value="Homeodomain-like"/>
    <property type="match status" value="1"/>
</dbReference>
<organism evidence="1 2">
    <name type="scientific">Faecalibacterium cf. prausnitzii KLE1255</name>
    <dbReference type="NCBI Taxonomy" id="748224"/>
    <lineage>
        <taxon>Bacteria</taxon>
        <taxon>Bacillati</taxon>
        <taxon>Bacillota</taxon>
        <taxon>Clostridia</taxon>
        <taxon>Eubacteriales</taxon>
        <taxon>Oscillospiraceae</taxon>
        <taxon>Faecalibacterium</taxon>
    </lineage>
</organism>
<name>E2ZNR2_9FIRM</name>
<dbReference type="Proteomes" id="UP000006028">
    <property type="component" value="Unassembled WGS sequence"/>
</dbReference>
<sequence>MTLLRGWARDGLTQEQIAQNIGIHRDTLNEWKSRFPDISDALKVGRENADYIVENELFESCKTRTVTVKKPIKLKKVMVDGKKRLEEERIEYAEEQVVVPANVTAQIFYLKNRKPDKWKDKPQENTTEAQNNDMQTLADLLQHPVPDRDIKDFEE</sequence>
<dbReference type="BioCyc" id="FCF748224-HMP:GTSS-2314-MONOMER"/>